<evidence type="ECO:0000259" key="1">
    <source>
        <dbReference type="Pfam" id="PF07727"/>
    </source>
</evidence>
<dbReference type="InterPro" id="IPR013103">
    <property type="entry name" value="RVT_2"/>
</dbReference>
<evidence type="ECO:0000313" key="3">
    <source>
        <dbReference type="Proteomes" id="UP000257109"/>
    </source>
</evidence>
<dbReference type="OrthoDB" id="546098at2759"/>
<dbReference type="STRING" id="157652.A0A371G363"/>
<sequence>MLKSPKNVDSIVQHTALGFVDQVVDEEQQDYVEQQPIEHIYWSKKKTAIPSDYVVYIQELDYNIGAKNNSETFSQAMSSKESNLWYNAMKDEINYMASNQVWNLVEFPNGVKAIECKWVFKTKKTHKTTLRDIRIHSKRRNQLHIDIFSYIKERFSSITSNGYENNVRHGNIEEEVYMKQHEGFSSIDGEDLICKLSKSIYGLKQASR</sequence>
<comment type="caution">
    <text evidence="2">The sequence shown here is derived from an EMBL/GenBank/DDBJ whole genome shotgun (WGS) entry which is preliminary data.</text>
</comment>
<accession>A0A371G363</accession>
<dbReference type="Proteomes" id="UP000257109">
    <property type="component" value="Unassembled WGS sequence"/>
</dbReference>
<organism evidence="2 3">
    <name type="scientific">Mucuna pruriens</name>
    <name type="common">Velvet bean</name>
    <name type="synonym">Dolichos pruriens</name>
    <dbReference type="NCBI Taxonomy" id="157652"/>
    <lineage>
        <taxon>Eukaryota</taxon>
        <taxon>Viridiplantae</taxon>
        <taxon>Streptophyta</taxon>
        <taxon>Embryophyta</taxon>
        <taxon>Tracheophyta</taxon>
        <taxon>Spermatophyta</taxon>
        <taxon>Magnoliopsida</taxon>
        <taxon>eudicotyledons</taxon>
        <taxon>Gunneridae</taxon>
        <taxon>Pentapetalae</taxon>
        <taxon>rosids</taxon>
        <taxon>fabids</taxon>
        <taxon>Fabales</taxon>
        <taxon>Fabaceae</taxon>
        <taxon>Papilionoideae</taxon>
        <taxon>50 kb inversion clade</taxon>
        <taxon>NPAAA clade</taxon>
        <taxon>indigoferoid/millettioid clade</taxon>
        <taxon>Phaseoleae</taxon>
        <taxon>Mucuna</taxon>
    </lineage>
</organism>
<feature type="non-terminal residue" evidence="2">
    <location>
        <position position="1"/>
    </location>
</feature>
<reference evidence="2" key="1">
    <citation type="submission" date="2018-05" db="EMBL/GenBank/DDBJ databases">
        <title>Draft genome of Mucuna pruriens seed.</title>
        <authorList>
            <person name="Nnadi N.E."/>
            <person name="Vos R."/>
            <person name="Hasami M.H."/>
            <person name="Devisetty U.K."/>
            <person name="Aguiy J.C."/>
        </authorList>
    </citation>
    <scope>NUCLEOTIDE SEQUENCE [LARGE SCALE GENOMIC DNA]</scope>
    <source>
        <tissue evidence="2">Seed</tissue>
    </source>
</reference>
<dbReference type="Pfam" id="PF07727">
    <property type="entry name" value="RVT_2"/>
    <property type="match status" value="1"/>
</dbReference>
<dbReference type="EMBL" id="QJKJ01006894">
    <property type="protein sequence ID" value="RDX85000.1"/>
    <property type="molecule type" value="Genomic_DNA"/>
</dbReference>
<keyword evidence="3" id="KW-1185">Reference proteome</keyword>
<feature type="domain" description="Reverse transcriptase Ty1/copia-type" evidence="1">
    <location>
        <begin position="169"/>
        <end position="207"/>
    </location>
</feature>
<dbReference type="AlphaFoldDB" id="A0A371G363"/>
<gene>
    <name evidence="2" type="ORF">CR513_33870</name>
</gene>
<evidence type="ECO:0000313" key="2">
    <source>
        <dbReference type="EMBL" id="RDX85000.1"/>
    </source>
</evidence>
<name>A0A371G363_MUCPR</name>
<proteinExistence type="predicted"/>
<protein>
    <recommendedName>
        <fullName evidence="1">Reverse transcriptase Ty1/copia-type domain-containing protein</fullName>
    </recommendedName>
</protein>